<keyword evidence="2" id="KW-1185">Reference proteome</keyword>
<dbReference type="AlphaFoldDB" id="A0A1E1KKP7"/>
<evidence type="ECO:0000313" key="1">
    <source>
        <dbReference type="EMBL" id="CZS98603.1"/>
    </source>
</evidence>
<dbReference type="Proteomes" id="UP000178912">
    <property type="component" value="Unassembled WGS sequence"/>
</dbReference>
<protein>
    <submittedName>
        <fullName evidence="1">Uncharacterized protein</fullName>
    </submittedName>
</protein>
<name>A0A1E1KKP7_9HELO</name>
<reference evidence="2" key="1">
    <citation type="submission" date="2016-03" db="EMBL/GenBank/DDBJ databases">
        <authorList>
            <person name="Guldener U."/>
        </authorList>
    </citation>
    <scope>NUCLEOTIDE SEQUENCE [LARGE SCALE GENOMIC DNA]</scope>
    <source>
        <strain evidence="2">04CH-RAC-A.6.1</strain>
    </source>
</reference>
<sequence length="66" mass="7923">MNQELENLINQYPFYWRPEYRQKVHASSQIHTANLYLGNTISKWSILTQAPRYRAAEARLLKEAHY</sequence>
<evidence type="ECO:0000313" key="2">
    <source>
        <dbReference type="Proteomes" id="UP000178912"/>
    </source>
</evidence>
<accession>A0A1E1KKP7</accession>
<proteinExistence type="predicted"/>
<organism evidence="1 2">
    <name type="scientific">Rhynchosporium agropyri</name>
    <dbReference type="NCBI Taxonomy" id="914238"/>
    <lineage>
        <taxon>Eukaryota</taxon>
        <taxon>Fungi</taxon>
        <taxon>Dikarya</taxon>
        <taxon>Ascomycota</taxon>
        <taxon>Pezizomycotina</taxon>
        <taxon>Leotiomycetes</taxon>
        <taxon>Helotiales</taxon>
        <taxon>Ploettnerulaceae</taxon>
        <taxon>Rhynchosporium</taxon>
    </lineage>
</organism>
<gene>
    <name evidence="1" type="ORF">RAG0_07264</name>
</gene>
<dbReference type="EMBL" id="FJUX01000037">
    <property type="protein sequence ID" value="CZS98603.1"/>
    <property type="molecule type" value="Genomic_DNA"/>
</dbReference>